<dbReference type="PANTHER" id="PTHR30441">
    <property type="entry name" value="DUF748 DOMAIN-CONTAINING PROTEIN"/>
    <property type="match status" value="1"/>
</dbReference>
<dbReference type="InterPro" id="IPR052894">
    <property type="entry name" value="AsmA-related"/>
</dbReference>
<reference evidence="1 2" key="1">
    <citation type="submission" date="2018-06" db="EMBL/GenBank/DDBJ databases">
        <title>Genomic Encyclopedia of Archaeal and Bacterial Type Strains, Phase II (KMG-II): from individual species to whole genera.</title>
        <authorList>
            <person name="Goeker M."/>
        </authorList>
    </citation>
    <scope>NUCLEOTIDE SEQUENCE [LARGE SCALE GENOMIC DNA]</scope>
    <source>
        <strain evidence="1 2">T4</strain>
    </source>
</reference>
<keyword evidence="2" id="KW-1185">Reference proteome</keyword>
<gene>
    <name evidence="1" type="ORF">CLV31_10944</name>
</gene>
<dbReference type="EMBL" id="QKTX01000009">
    <property type="protein sequence ID" value="PZV82183.1"/>
    <property type="molecule type" value="Genomic_DNA"/>
</dbReference>
<dbReference type="GO" id="GO:0090313">
    <property type="term" value="P:regulation of protein targeting to membrane"/>
    <property type="evidence" value="ECO:0007669"/>
    <property type="project" value="TreeGrafter"/>
</dbReference>
<dbReference type="GO" id="GO:0005886">
    <property type="term" value="C:plasma membrane"/>
    <property type="evidence" value="ECO:0007669"/>
    <property type="project" value="TreeGrafter"/>
</dbReference>
<accession>A0A326RQ87</accession>
<organism evidence="1 2">
    <name type="scientific">Algoriphagus aquaeductus</name>
    <dbReference type="NCBI Taxonomy" id="475299"/>
    <lineage>
        <taxon>Bacteria</taxon>
        <taxon>Pseudomonadati</taxon>
        <taxon>Bacteroidota</taxon>
        <taxon>Cytophagia</taxon>
        <taxon>Cytophagales</taxon>
        <taxon>Cyclobacteriaceae</taxon>
        <taxon>Algoriphagus</taxon>
    </lineage>
</organism>
<evidence type="ECO:0000313" key="2">
    <source>
        <dbReference type="Proteomes" id="UP000248917"/>
    </source>
</evidence>
<dbReference type="RefSeq" id="WP_111393328.1">
    <property type="nucleotide sequence ID" value="NZ_QKTX01000009.1"/>
</dbReference>
<dbReference type="AlphaFoldDB" id="A0A326RQ87"/>
<comment type="caution">
    <text evidence="1">The sequence shown here is derived from an EMBL/GenBank/DDBJ whole genome shotgun (WGS) entry which is preliminary data.</text>
</comment>
<proteinExistence type="predicted"/>
<name>A0A326RQ87_9BACT</name>
<dbReference type="Proteomes" id="UP000248917">
    <property type="component" value="Unassembled WGS sequence"/>
</dbReference>
<sequence length="996" mass="109652">MKKIVFVVFGVLILLLGAVLAIPVLFKDKILARIQQEINQSLQAKVYFDPDQISLSLFRHFPKVSAGLGGFGVVGIDQFEKDTLIHGERLDLAFNLKSVLFDEYPTLSGLYFEGGDLYIKVLEDGSANYDIVKPSETSSEESSSQFKIEIEEIQVSGLNLIYDDRSLQFVMAMGDIEAKGSGAFTQNVYDLPLQLTSTIADLNYEGTHYLSNKQFKGETLLQVDMEQMKFSFQKGSFSLNDFLFDLSGFVALPEDGIDFDLNFKSPQTDFKQLLSLVPGMYQEDFSKIKTEGLMAFEGFVRGKYSDSEFPAFDIKLEVNDGKFQYPDLPMPVSDINLKFQAINPSTDLENTRIELPVFSLNVGSNPISGKLTVENLKDYPLDGNLNGKLNLKELTSVFPIQGTQISGVLDLQASAKGRYDQEKNILPVIQANFSLVDGFVKNAEYPIPLEKIQANAKVLSTKGTLDDFLLELSSFGFELEGERISGNLSLKDFEKLNWQGTVSGGVDLEKLTAIFPVEGTTLSGKIQADLSSTGSYADVEANRYEKIQASGTMGIRDLTYRSVEYPQGVKIERAQLDFNPQRANLTEFKSQLGKSPLVANGYLSGYMDYLLSESGILKGQLSLSSSKFDVNEWMSDSSTPTEEGKLEVVSLPENLDFTMSLSADEVLYDNLNLKEVKGTIVLRDGVFQFSDAGMKALDGRIRMKGSYDPRNLTAPAFDFNLDISELSISKAFQSLTTVQAFAPIAKDLTGLVNINFSGLLGPDMMPVLPSLDIKGILKVTEAALRNSAILQGVTSITGLKDANTLTMKNLSIPVSIENGRMEIRPFDLKLWDYQTTVQGSAGFDGSMNYLLNMMVPAGKFGAQANTLLATISGTQASESTLIPLSLNLSGTYNQPKIALAGGNSIETLLTNALRSRLDSEKQNLQEKATQEFQAVQDSLKQELKLKADLVQDSLKKELEKKGAQTKDKAVEEAKTMLKGLLVKPKPKPDTTRVNNN</sequence>
<protein>
    <submittedName>
        <fullName evidence="1">Uncharacterized protein involved in outer membrane biogenesis</fullName>
    </submittedName>
</protein>
<dbReference type="PANTHER" id="PTHR30441:SF8">
    <property type="entry name" value="DUF748 DOMAIN-CONTAINING PROTEIN"/>
    <property type="match status" value="1"/>
</dbReference>
<evidence type="ECO:0000313" key="1">
    <source>
        <dbReference type="EMBL" id="PZV82183.1"/>
    </source>
</evidence>
<dbReference type="OrthoDB" id="596403at2"/>